<dbReference type="VEuPathDB" id="FungiDB:HMPREF1544_00422"/>
<dbReference type="OrthoDB" id="2226573at2759"/>
<gene>
    <name evidence="1" type="ORF">HMPREF1544_00422</name>
</gene>
<evidence type="ECO:0000313" key="1">
    <source>
        <dbReference type="EMBL" id="EPB92693.1"/>
    </source>
</evidence>
<dbReference type="InParanoid" id="S2KB44"/>
<keyword evidence="2" id="KW-1185">Reference proteome</keyword>
<sequence length="88" mass="10073">LYIATSNECWRRLAEKERKDASRDKVASISISPSVTIRNLIKKLKINFVSKDTLFIDGYKESFGTIVGRYARSYVSKDSKSATLRHWG</sequence>
<evidence type="ECO:0000313" key="2">
    <source>
        <dbReference type="Proteomes" id="UP000014254"/>
    </source>
</evidence>
<proteinExistence type="predicted"/>
<protein>
    <submittedName>
        <fullName evidence="1">Uncharacterized protein</fullName>
    </submittedName>
</protein>
<reference evidence="2" key="1">
    <citation type="submission" date="2013-05" db="EMBL/GenBank/DDBJ databases">
        <title>The Genome sequence of Mucor circinelloides f. circinelloides 1006PhL.</title>
        <authorList>
            <consortium name="The Broad Institute Genomics Platform"/>
            <person name="Cuomo C."/>
            <person name="Earl A."/>
            <person name="Findley K."/>
            <person name="Lee S.C."/>
            <person name="Walker B."/>
            <person name="Young S."/>
            <person name="Zeng Q."/>
            <person name="Gargeya S."/>
            <person name="Fitzgerald M."/>
            <person name="Haas B."/>
            <person name="Abouelleil A."/>
            <person name="Allen A.W."/>
            <person name="Alvarado L."/>
            <person name="Arachchi H.M."/>
            <person name="Berlin A.M."/>
            <person name="Chapman S.B."/>
            <person name="Gainer-Dewar J."/>
            <person name="Goldberg J."/>
            <person name="Griggs A."/>
            <person name="Gujja S."/>
            <person name="Hansen M."/>
            <person name="Howarth C."/>
            <person name="Imamovic A."/>
            <person name="Ireland A."/>
            <person name="Larimer J."/>
            <person name="McCowan C."/>
            <person name="Murphy C."/>
            <person name="Pearson M."/>
            <person name="Poon T.W."/>
            <person name="Priest M."/>
            <person name="Roberts A."/>
            <person name="Saif S."/>
            <person name="Shea T."/>
            <person name="Sisk P."/>
            <person name="Sykes S."/>
            <person name="Wortman J."/>
            <person name="Nusbaum C."/>
            <person name="Birren B."/>
        </authorList>
    </citation>
    <scope>NUCLEOTIDE SEQUENCE [LARGE SCALE GENOMIC DNA]</scope>
    <source>
        <strain evidence="2">1006PhL</strain>
    </source>
</reference>
<organism evidence="1 2">
    <name type="scientific">Mucor circinelloides f. circinelloides (strain 1006PhL)</name>
    <name type="common">Mucormycosis agent</name>
    <name type="synonym">Calyptromyces circinelloides</name>
    <dbReference type="NCBI Taxonomy" id="1220926"/>
    <lineage>
        <taxon>Eukaryota</taxon>
        <taxon>Fungi</taxon>
        <taxon>Fungi incertae sedis</taxon>
        <taxon>Mucoromycota</taxon>
        <taxon>Mucoromycotina</taxon>
        <taxon>Mucoromycetes</taxon>
        <taxon>Mucorales</taxon>
        <taxon>Mucorineae</taxon>
        <taxon>Mucoraceae</taxon>
        <taxon>Mucor</taxon>
    </lineage>
</organism>
<dbReference type="EMBL" id="KE123898">
    <property type="protein sequence ID" value="EPB92693.1"/>
    <property type="molecule type" value="Genomic_DNA"/>
</dbReference>
<name>S2KB44_MUCC1</name>
<feature type="non-terminal residue" evidence="1">
    <location>
        <position position="1"/>
    </location>
</feature>
<dbReference type="AlphaFoldDB" id="S2KB44"/>
<dbReference type="Proteomes" id="UP000014254">
    <property type="component" value="Unassembled WGS sequence"/>
</dbReference>
<accession>S2KB44</accession>